<sequence length="23" mass="2710">MFKALIDQESVLSTAERHYPRCD</sequence>
<organism evidence="1">
    <name type="scientific">Anguilla anguilla</name>
    <name type="common">European freshwater eel</name>
    <name type="synonym">Muraena anguilla</name>
    <dbReference type="NCBI Taxonomy" id="7936"/>
    <lineage>
        <taxon>Eukaryota</taxon>
        <taxon>Metazoa</taxon>
        <taxon>Chordata</taxon>
        <taxon>Craniata</taxon>
        <taxon>Vertebrata</taxon>
        <taxon>Euteleostomi</taxon>
        <taxon>Actinopterygii</taxon>
        <taxon>Neopterygii</taxon>
        <taxon>Teleostei</taxon>
        <taxon>Anguilliformes</taxon>
        <taxon>Anguillidae</taxon>
        <taxon>Anguilla</taxon>
    </lineage>
</organism>
<accession>A0A0E9QPF4</accession>
<dbReference type="AlphaFoldDB" id="A0A0E9QPF4"/>
<proteinExistence type="predicted"/>
<dbReference type="EMBL" id="GBXM01090457">
    <property type="protein sequence ID" value="JAH18120.1"/>
    <property type="molecule type" value="Transcribed_RNA"/>
</dbReference>
<name>A0A0E9QPF4_ANGAN</name>
<evidence type="ECO:0000313" key="1">
    <source>
        <dbReference type="EMBL" id="JAH18120.1"/>
    </source>
</evidence>
<reference evidence="1" key="1">
    <citation type="submission" date="2014-11" db="EMBL/GenBank/DDBJ databases">
        <authorList>
            <person name="Amaro Gonzalez C."/>
        </authorList>
    </citation>
    <scope>NUCLEOTIDE SEQUENCE</scope>
</reference>
<reference evidence="1" key="2">
    <citation type="journal article" date="2015" name="Fish Shellfish Immunol.">
        <title>Early steps in the European eel (Anguilla anguilla)-Vibrio vulnificus interaction in the gills: Role of the RtxA13 toxin.</title>
        <authorList>
            <person name="Callol A."/>
            <person name="Pajuelo D."/>
            <person name="Ebbesson L."/>
            <person name="Teles M."/>
            <person name="MacKenzie S."/>
            <person name="Amaro C."/>
        </authorList>
    </citation>
    <scope>NUCLEOTIDE SEQUENCE</scope>
</reference>
<protein>
    <submittedName>
        <fullName evidence="1">Uncharacterized protein</fullName>
    </submittedName>
</protein>